<dbReference type="Gene3D" id="2.130.10.10">
    <property type="entry name" value="YVTN repeat-like/Quinoprotein amine dehydrogenase"/>
    <property type="match status" value="2"/>
</dbReference>
<evidence type="ECO:0000259" key="4">
    <source>
        <dbReference type="Pfam" id="PF04192"/>
    </source>
</evidence>
<evidence type="ECO:0000313" key="7">
    <source>
        <dbReference type="Proteomes" id="UP000076502"/>
    </source>
</evidence>
<reference evidence="6 7" key="1">
    <citation type="submission" date="2015-07" db="EMBL/GenBank/DDBJ databases">
        <title>The genome of Dufourea novaeangliae.</title>
        <authorList>
            <person name="Pan H."/>
            <person name="Kapheim K."/>
        </authorList>
    </citation>
    <scope>NUCLEOTIDE SEQUENCE [LARGE SCALE GENOMIC DNA]</scope>
    <source>
        <strain evidence="6">0120121106</strain>
        <tissue evidence="6">Whole body</tissue>
    </source>
</reference>
<keyword evidence="2" id="KW-0677">Repeat</keyword>
<dbReference type="STRING" id="178035.A0A154NWL2"/>
<evidence type="ECO:0000313" key="6">
    <source>
        <dbReference type="EMBL" id="KZC03983.1"/>
    </source>
</evidence>
<evidence type="ECO:0000256" key="3">
    <source>
        <dbReference type="PROSITE-ProRule" id="PRU00221"/>
    </source>
</evidence>
<evidence type="ECO:0000256" key="1">
    <source>
        <dbReference type="ARBA" id="ARBA00022574"/>
    </source>
</evidence>
<dbReference type="PROSITE" id="PS00678">
    <property type="entry name" value="WD_REPEATS_1"/>
    <property type="match status" value="2"/>
</dbReference>
<protein>
    <submittedName>
        <fullName evidence="6">WD repeat-containing protein 36</fullName>
    </submittedName>
</protein>
<dbReference type="InterPro" id="IPR036322">
    <property type="entry name" value="WD40_repeat_dom_sf"/>
</dbReference>
<dbReference type="FunFam" id="2.130.10.10:FF:000109">
    <property type="entry name" value="WD repeat domain 36"/>
    <property type="match status" value="1"/>
</dbReference>
<dbReference type="InterPro" id="IPR015943">
    <property type="entry name" value="WD40/YVTN_repeat-like_dom_sf"/>
</dbReference>
<dbReference type="PROSITE" id="PS50082">
    <property type="entry name" value="WD_REPEATS_2"/>
    <property type="match status" value="3"/>
</dbReference>
<organism evidence="6 7">
    <name type="scientific">Dufourea novaeangliae</name>
    <name type="common">Sweat bee</name>
    <dbReference type="NCBI Taxonomy" id="178035"/>
    <lineage>
        <taxon>Eukaryota</taxon>
        <taxon>Metazoa</taxon>
        <taxon>Ecdysozoa</taxon>
        <taxon>Arthropoda</taxon>
        <taxon>Hexapoda</taxon>
        <taxon>Insecta</taxon>
        <taxon>Pterygota</taxon>
        <taxon>Neoptera</taxon>
        <taxon>Endopterygota</taxon>
        <taxon>Hymenoptera</taxon>
        <taxon>Apocrita</taxon>
        <taxon>Aculeata</taxon>
        <taxon>Apoidea</taxon>
        <taxon>Anthophila</taxon>
        <taxon>Halictidae</taxon>
        <taxon>Rophitinae</taxon>
        <taxon>Dufourea</taxon>
    </lineage>
</organism>
<feature type="repeat" description="WD" evidence="3">
    <location>
        <begin position="266"/>
        <end position="297"/>
    </location>
</feature>
<dbReference type="SUPFAM" id="SSF63829">
    <property type="entry name" value="Calcium-dependent phosphotriesterase"/>
    <property type="match status" value="1"/>
</dbReference>
<dbReference type="OrthoDB" id="10250769at2759"/>
<dbReference type="AlphaFoldDB" id="A0A154NWL2"/>
<dbReference type="GO" id="GO:0032040">
    <property type="term" value="C:small-subunit processome"/>
    <property type="evidence" value="ECO:0007669"/>
    <property type="project" value="InterPro"/>
</dbReference>
<keyword evidence="7" id="KW-1185">Reference proteome</keyword>
<feature type="domain" description="WDR36/Utp21 C-terminal" evidence="4">
    <location>
        <begin position="685"/>
        <end position="886"/>
    </location>
</feature>
<gene>
    <name evidence="6" type="ORF">WN55_01243</name>
</gene>
<dbReference type="SUPFAM" id="SSF50978">
    <property type="entry name" value="WD40 repeat-like"/>
    <property type="match status" value="2"/>
</dbReference>
<sequence length="888" mass="100244">MAHSKIFLKNRALGYVSNHIPLVTRYIDRRKENLIVTCVGNAFHTYGCAHFTLLSVSGTHPGEITCLAADTYHIYTACENVIYAWRRGTELKRTYKGHECSVHTLLPFGPHLISVDEDCNVKIWDIKSEEIIVELSFSNRVFKITTLMHPNTYMNKVLFGSEQGQLQLWNIKIAKLIYTFNGWNTPVTALEQAPAVDVVAVGLSDGRIILHNLKYNESLFELVQDWGSVISISFRTDGHPIMATGSLEGHIVFWNLEEQKVESQLHKAHFGAVTGLKYLPNEPLLVSSSPDNSLKLWIFDLADGAGRLLRIREAHAEPPTGIRFYGNEGHNILTAGSDSSLRIFSTVTEILNKSLGRASFNRKASKKKGRTIADPMIMPPITTFAAETTREKEWDNIVATHSGLGTVTTWSSNQAKMGAFKLFPEKFKGNRNVFATTVCLTKCGNFVIIGYNTGHVEKFNMQSGIHRGSYGNDVGAHNGPVKGVMVGPLNQTVITAGRDGFIQFWDFKPKKGITEPKAKLVMDEPIEWLRYHSDSSLVAVALEDFSVVVIDLDTRRIVRRFEGHEGRITDACFNPDSRWLITASMDCTIRVWDVPSSNLIDIFQVPEACTSLHFSPTGEFLATTHVCNLGVYLWSNRTLYSHISLKAINKDDPIPMIGLPGSVVEVSDIAEDELVELEPEYVSPEQLQNDLITMSGFANSKWQNILNIDIVRKRNKPREALKAPENAPFFLPTIPSLELKFDFSNVKNMEANKKLITHPDIQNLTIFSKALLSVENNEFHEVVEKFKYMSPSSIDFEIQSLSADENTTQTLLLQFMKMIHYMMEKKTDFELAQAYLSVFLKWHGTEITKNESLRNYLSTLQEVQSKNWFLLRDKLFYNLSVVQALKKM</sequence>
<dbReference type="PANTHER" id="PTHR22840:SF12">
    <property type="entry name" value="WD REPEAT-CONTAINING PROTEIN 36"/>
    <property type="match status" value="1"/>
</dbReference>
<dbReference type="PROSITE" id="PS50294">
    <property type="entry name" value="WD_REPEATS_REGION"/>
    <property type="match status" value="3"/>
</dbReference>
<dbReference type="InterPro" id="IPR019775">
    <property type="entry name" value="WD40_repeat_CS"/>
</dbReference>
<accession>A0A154NWL2</accession>
<dbReference type="Proteomes" id="UP000076502">
    <property type="component" value="Unassembled WGS sequence"/>
</dbReference>
<proteinExistence type="predicted"/>
<keyword evidence="1 3" id="KW-0853">WD repeat</keyword>
<feature type="repeat" description="WD" evidence="3">
    <location>
        <begin position="561"/>
        <end position="602"/>
    </location>
</feature>
<dbReference type="EMBL" id="KQ434773">
    <property type="protein sequence ID" value="KZC03983.1"/>
    <property type="molecule type" value="Genomic_DNA"/>
</dbReference>
<dbReference type="PANTHER" id="PTHR22840">
    <property type="entry name" value="WD REPEAT-CONTAINING PROTEIN 36"/>
    <property type="match status" value="1"/>
</dbReference>
<dbReference type="InterPro" id="IPR007319">
    <property type="entry name" value="WDR36/Utp21_C"/>
</dbReference>
<feature type="repeat" description="WD" evidence="3">
    <location>
        <begin position="474"/>
        <end position="515"/>
    </location>
</feature>
<name>A0A154NWL2_DUFNO</name>
<dbReference type="InterPro" id="IPR001680">
    <property type="entry name" value="WD40_rpt"/>
</dbReference>
<dbReference type="Pfam" id="PF25171">
    <property type="entry name" value="Beta-prop_WDR36-Utp21_1st"/>
    <property type="match status" value="1"/>
</dbReference>
<dbReference type="GO" id="GO:0034388">
    <property type="term" value="C:Pwp2p-containing subcomplex of 90S preribosome"/>
    <property type="evidence" value="ECO:0007669"/>
    <property type="project" value="TreeGrafter"/>
</dbReference>
<evidence type="ECO:0000259" key="5">
    <source>
        <dbReference type="Pfam" id="PF25171"/>
    </source>
</evidence>
<dbReference type="SMART" id="SM00320">
    <property type="entry name" value="WD40"/>
    <property type="match status" value="10"/>
</dbReference>
<feature type="domain" description="WDR36/Utp21 N-terminal" evidence="5">
    <location>
        <begin position="35"/>
        <end position="300"/>
    </location>
</feature>
<dbReference type="Pfam" id="PF04192">
    <property type="entry name" value="Utp21"/>
    <property type="match status" value="1"/>
</dbReference>
<evidence type="ECO:0000256" key="2">
    <source>
        <dbReference type="ARBA" id="ARBA00022737"/>
    </source>
</evidence>
<dbReference type="InterPro" id="IPR059157">
    <property type="entry name" value="WDR36-Utp21_N"/>
</dbReference>
<dbReference type="OMA" id="CIYAWRA"/>
<dbReference type="Pfam" id="PF25168">
    <property type="entry name" value="Beta-prop_WDR36-Utp21_2nd"/>
    <property type="match status" value="1"/>
</dbReference>
<dbReference type="GO" id="GO:0006364">
    <property type="term" value="P:rRNA processing"/>
    <property type="evidence" value="ECO:0007669"/>
    <property type="project" value="InterPro"/>
</dbReference>